<comment type="caution">
    <text evidence="1">The sequence shown here is derived from an EMBL/GenBank/DDBJ whole genome shotgun (WGS) entry which is preliminary data.</text>
</comment>
<reference evidence="1" key="1">
    <citation type="journal article" date="2021" name="PeerJ">
        <title>Extensive microbial diversity within the chicken gut microbiome revealed by metagenomics and culture.</title>
        <authorList>
            <person name="Gilroy R."/>
            <person name="Ravi A."/>
            <person name="Getino M."/>
            <person name="Pursley I."/>
            <person name="Horton D.L."/>
            <person name="Alikhan N.F."/>
            <person name="Baker D."/>
            <person name="Gharbi K."/>
            <person name="Hall N."/>
            <person name="Watson M."/>
            <person name="Adriaenssens E.M."/>
            <person name="Foster-Nyarko E."/>
            <person name="Jarju S."/>
            <person name="Secka A."/>
            <person name="Antonio M."/>
            <person name="Oren A."/>
            <person name="Chaudhuri R.R."/>
            <person name="La Ragione R."/>
            <person name="Hildebrand F."/>
            <person name="Pallen M.J."/>
        </authorList>
    </citation>
    <scope>NUCLEOTIDE SEQUENCE</scope>
    <source>
        <strain evidence="1">CHK185-1770</strain>
    </source>
</reference>
<evidence type="ECO:0008006" key="3">
    <source>
        <dbReference type="Google" id="ProtNLM"/>
    </source>
</evidence>
<name>A0A9D2SGH0_9FIRM</name>
<organism evidence="1 2">
    <name type="scientific">Candidatus Acutalibacter pullicola</name>
    <dbReference type="NCBI Taxonomy" id="2838417"/>
    <lineage>
        <taxon>Bacteria</taxon>
        <taxon>Bacillati</taxon>
        <taxon>Bacillota</taxon>
        <taxon>Clostridia</taxon>
        <taxon>Eubacteriales</taxon>
        <taxon>Acutalibacteraceae</taxon>
        <taxon>Acutalibacter</taxon>
    </lineage>
</organism>
<protein>
    <recommendedName>
        <fullName evidence="3">Glutaredoxin domain-containing protein</fullName>
    </recommendedName>
</protein>
<proteinExistence type="predicted"/>
<dbReference type="EMBL" id="DWXG01000059">
    <property type="protein sequence ID" value="HJB98447.1"/>
    <property type="molecule type" value="Genomic_DNA"/>
</dbReference>
<evidence type="ECO:0000313" key="1">
    <source>
        <dbReference type="EMBL" id="HJB98447.1"/>
    </source>
</evidence>
<reference evidence="1" key="2">
    <citation type="submission" date="2021-04" db="EMBL/GenBank/DDBJ databases">
        <authorList>
            <person name="Gilroy R."/>
        </authorList>
    </citation>
    <scope>NUCLEOTIDE SEQUENCE</scope>
    <source>
        <strain evidence="1">CHK185-1770</strain>
    </source>
</reference>
<gene>
    <name evidence="1" type="ORF">H9710_07700</name>
</gene>
<evidence type="ECO:0000313" key="2">
    <source>
        <dbReference type="Proteomes" id="UP000826793"/>
    </source>
</evidence>
<sequence length="81" mass="9259">MCSGCRETQELFAQKGFTDFQFVEITASTDNLREFLKLRDTREELRQAREEGRIGIPCFVREDGSITLEPDDVLKEAGIDS</sequence>
<dbReference type="AlphaFoldDB" id="A0A9D2SGH0"/>
<accession>A0A9D2SGH0</accession>
<dbReference type="Proteomes" id="UP000826793">
    <property type="component" value="Unassembled WGS sequence"/>
</dbReference>